<dbReference type="Pfam" id="PF06384">
    <property type="entry name" value="ICAT"/>
    <property type="match status" value="1"/>
</dbReference>
<proteinExistence type="inferred from homology"/>
<dbReference type="AlphaFoldDB" id="A0A7M7JR13"/>
<evidence type="ECO:0000313" key="4">
    <source>
        <dbReference type="EnsemblMetazoa" id="XP_022655884"/>
    </source>
</evidence>
<dbReference type="Proteomes" id="UP000594260">
    <property type="component" value="Unplaced"/>
</dbReference>
<name>A0A7M7JR13_VARDE</name>
<evidence type="ECO:0000256" key="1">
    <source>
        <dbReference type="ARBA" id="ARBA00006505"/>
    </source>
</evidence>
<accession>A0A7M7JR13</accession>
<dbReference type="InterPro" id="IPR036911">
    <property type="entry name" value="ICAT_sf"/>
</dbReference>
<dbReference type="RefSeq" id="XP_022655885.1">
    <property type="nucleotide sequence ID" value="XM_022800150.1"/>
</dbReference>
<dbReference type="GO" id="GO:0008013">
    <property type="term" value="F:beta-catenin binding"/>
    <property type="evidence" value="ECO:0007669"/>
    <property type="project" value="InterPro"/>
</dbReference>
<dbReference type="EnsemblMetazoa" id="XM_022800149">
    <property type="protein sequence ID" value="XP_022655884"/>
    <property type="gene ID" value="LOC111248220"/>
</dbReference>
<dbReference type="EnsemblMetazoa" id="XM_022800150">
    <property type="protein sequence ID" value="XP_022655885"/>
    <property type="gene ID" value="LOC111248220"/>
</dbReference>
<protein>
    <recommendedName>
        <fullName evidence="3">Beta-catenin-interacting ICAT domain-containing protein</fullName>
    </recommendedName>
</protein>
<keyword evidence="2" id="KW-0175">Coiled coil</keyword>
<dbReference type="SUPFAM" id="SSF81730">
    <property type="entry name" value="beta-catenin-interacting protein ICAT"/>
    <property type="match status" value="1"/>
</dbReference>
<sequence>MCSNMSRGTAETSQLKAKLEEQLDRLVDQLADLEQERHELSEDEYQETKQDTLDQLKEFKESFDKILKGDMTLVDSFNGVQLAIQAAISNAFQTPEIIRLFTKKQPQQLRLRLSELERDMKILRSSPEMHTRQKLEILMALRKLGEELSSEEAAFVEKHSNSDMRQFEKVSEDVTISEQKLLQMASNN</sequence>
<organism evidence="4 5">
    <name type="scientific">Varroa destructor</name>
    <name type="common">Honeybee mite</name>
    <dbReference type="NCBI Taxonomy" id="109461"/>
    <lineage>
        <taxon>Eukaryota</taxon>
        <taxon>Metazoa</taxon>
        <taxon>Ecdysozoa</taxon>
        <taxon>Arthropoda</taxon>
        <taxon>Chelicerata</taxon>
        <taxon>Arachnida</taxon>
        <taxon>Acari</taxon>
        <taxon>Parasitiformes</taxon>
        <taxon>Mesostigmata</taxon>
        <taxon>Gamasina</taxon>
        <taxon>Dermanyssoidea</taxon>
        <taxon>Varroidae</taxon>
        <taxon>Varroa</taxon>
    </lineage>
</organism>
<evidence type="ECO:0000259" key="3">
    <source>
        <dbReference type="Pfam" id="PF06384"/>
    </source>
</evidence>
<dbReference type="GeneID" id="111248220"/>
<dbReference type="OMA" id="TKMMAGN"/>
<dbReference type="InterPro" id="IPR009428">
    <property type="entry name" value="ICAT_dom"/>
</dbReference>
<evidence type="ECO:0000313" key="5">
    <source>
        <dbReference type="Proteomes" id="UP000594260"/>
    </source>
</evidence>
<dbReference type="RefSeq" id="XP_022655882.1">
    <property type="nucleotide sequence ID" value="XM_022800147.1"/>
</dbReference>
<dbReference type="PANTHER" id="PTHR16505">
    <property type="entry name" value="PROTEIN LZIC"/>
    <property type="match status" value="1"/>
</dbReference>
<dbReference type="RefSeq" id="XP_022655884.1">
    <property type="nucleotide sequence ID" value="XM_022800149.1"/>
</dbReference>
<evidence type="ECO:0000256" key="2">
    <source>
        <dbReference type="SAM" id="Coils"/>
    </source>
</evidence>
<feature type="coiled-coil region" evidence="2">
    <location>
        <begin position="9"/>
        <end position="62"/>
    </location>
</feature>
<comment type="similarity">
    <text evidence="1">Belongs to the CTNNBIP1 family.</text>
</comment>
<dbReference type="EnsemblMetazoa" id="XM_022800148">
    <property type="protein sequence ID" value="XP_022655883"/>
    <property type="gene ID" value="LOC111248220"/>
</dbReference>
<dbReference type="EnsemblMetazoa" id="XM_022800147">
    <property type="protein sequence ID" value="XP_022655882"/>
    <property type="gene ID" value="LOC111248220"/>
</dbReference>
<dbReference type="InterPro" id="IPR040065">
    <property type="entry name" value="LZIC"/>
</dbReference>
<feature type="domain" description="Beta-catenin-interacting ICAT" evidence="3">
    <location>
        <begin position="116"/>
        <end position="187"/>
    </location>
</feature>
<dbReference type="PANTHER" id="PTHR16505:SF8">
    <property type="entry name" value="PROTEIN LZIC"/>
    <property type="match status" value="1"/>
</dbReference>
<dbReference type="Gene3D" id="1.10.10.490">
    <property type="entry name" value="Beta-catenin-interacting ICAT"/>
    <property type="match status" value="1"/>
</dbReference>
<reference evidence="4" key="1">
    <citation type="submission" date="2021-01" db="UniProtKB">
        <authorList>
            <consortium name="EnsemblMetazoa"/>
        </authorList>
    </citation>
    <scope>IDENTIFICATION</scope>
</reference>
<dbReference type="RefSeq" id="XP_022655883.1">
    <property type="nucleotide sequence ID" value="XM_022800148.1"/>
</dbReference>
<keyword evidence="5" id="KW-1185">Reference proteome</keyword>